<dbReference type="GO" id="GO:0006355">
    <property type="term" value="P:regulation of DNA-templated transcription"/>
    <property type="evidence" value="ECO:0007669"/>
    <property type="project" value="InterPro"/>
</dbReference>
<dbReference type="InterPro" id="IPR016032">
    <property type="entry name" value="Sig_transdc_resp-reg_C-effctor"/>
</dbReference>
<dbReference type="InterPro" id="IPR036388">
    <property type="entry name" value="WH-like_DNA-bd_sf"/>
</dbReference>
<dbReference type="Proteomes" id="UP000530320">
    <property type="component" value="Unassembled WGS sequence"/>
</dbReference>
<feature type="region of interest" description="Disordered" evidence="1">
    <location>
        <begin position="51"/>
        <end position="89"/>
    </location>
</feature>
<evidence type="ECO:0000313" key="2">
    <source>
        <dbReference type="EMBL" id="MBB2196578.1"/>
    </source>
</evidence>
<name>A0A7W4JXJ6_9PROT</name>
<accession>A0A7W4JXJ6</accession>
<dbReference type="RefSeq" id="WP_183008162.1">
    <property type="nucleotide sequence ID" value="NZ_JABEQP010000002.1"/>
</dbReference>
<gene>
    <name evidence="2" type="ORF">HLH44_03710</name>
</gene>
<reference evidence="2 3" key="1">
    <citation type="submission" date="2020-04" db="EMBL/GenBank/DDBJ databases">
        <title>Description of novel Gluconacetobacter.</title>
        <authorList>
            <person name="Sombolestani A."/>
        </authorList>
    </citation>
    <scope>NUCLEOTIDE SEQUENCE [LARGE SCALE GENOMIC DNA]</scope>
    <source>
        <strain evidence="2 3">LMG 22058</strain>
    </source>
</reference>
<dbReference type="Gene3D" id="1.10.10.10">
    <property type="entry name" value="Winged helix-like DNA-binding domain superfamily/Winged helix DNA-binding domain"/>
    <property type="match status" value="1"/>
</dbReference>
<comment type="caution">
    <text evidence="2">The sequence shown here is derived from an EMBL/GenBank/DDBJ whole genome shotgun (WGS) entry which is preliminary data.</text>
</comment>
<protein>
    <submittedName>
        <fullName evidence="2">Uncharacterized protein</fullName>
    </submittedName>
</protein>
<sequence length="123" mass="13355">MAKGIAIDWRPIDPKLTTWMARGLMSKEIAARLGLHPSTVNNRIDKLGLRDLRRQNRRAGTADGGAAPSRERDDIDAPAEEIAESAPVQMSAPVRCVSSGTTYARGGRMTLPRGWGGSFGRVR</sequence>
<dbReference type="GO" id="GO:0003677">
    <property type="term" value="F:DNA binding"/>
    <property type="evidence" value="ECO:0007669"/>
    <property type="project" value="InterPro"/>
</dbReference>
<dbReference type="AlphaFoldDB" id="A0A7W4JXJ6"/>
<organism evidence="2 3">
    <name type="scientific">Gluconacetobacter dulcium</name>
    <dbReference type="NCBI Taxonomy" id="2729096"/>
    <lineage>
        <taxon>Bacteria</taxon>
        <taxon>Pseudomonadati</taxon>
        <taxon>Pseudomonadota</taxon>
        <taxon>Alphaproteobacteria</taxon>
        <taxon>Acetobacterales</taxon>
        <taxon>Acetobacteraceae</taxon>
        <taxon>Gluconacetobacter</taxon>
    </lineage>
</organism>
<dbReference type="SUPFAM" id="SSF46894">
    <property type="entry name" value="C-terminal effector domain of the bipartite response regulators"/>
    <property type="match status" value="1"/>
</dbReference>
<proteinExistence type="predicted"/>
<evidence type="ECO:0000256" key="1">
    <source>
        <dbReference type="SAM" id="MobiDB-lite"/>
    </source>
</evidence>
<evidence type="ECO:0000313" key="3">
    <source>
        <dbReference type="Proteomes" id="UP000530320"/>
    </source>
</evidence>
<dbReference type="EMBL" id="JABEQP010000002">
    <property type="protein sequence ID" value="MBB2196578.1"/>
    <property type="molecule type" value="Genomic_DNA"/>
</dbReference>